<dbReference type="GO" id="GO:0016787">
    <property type="term" value="F:hydrolase activity"/>
    <property type="evidence" value="ECO:0007669"/>
    <property type="project" value="UniProtKB-KW"/>
</dbReference>
<organism evidence="2">
    <name type="scientific">Kitasatospora sp. CMC57</name>
    <dbReference type="NCBI Taxonomy" id="3231513"/>
    <lineage>
        <taxon>Bacteria</taxon>
        <taxon>Bacillati</taxon>
        <taxon>Actinomycetota</taxon>
        <taxon>Actinomycetes</taxon>
        <taxon>Kitasatosporales</taxon>
        <taxon>Streptomycetaceae</taxon>
        <taxon>Kitasatospora</taxon>
    </lineage>
</organism>
<dbReference type="PRINTS" id="PR00111">
    <property type="entry name" value="ABHYDROLASE"/>
</dbReference>
<gene>
    <name evidence="2" type="ORF">KCMC57_17160</name>
</gene>
<dbReference type="PANTHER" id="PTHR43798">
    <property type="entry name" value="MONOACYLGLYCEROL LIPASE"/>
    <property type="match status" value="1"/>
</dbReference>
<evidence type="ECO:0000313" key="2">
    <source>
        <dbReference type="EMBL" id="BFP45348.1"/>
    </source>
</evidence>
<proteinExistence type="predicted"/>
<accession>A0AB33K097</accession>
<dbReference type="InterPro" id="IPR050266">
    <property type="entry name" value="AB_hydrolase_sf"/>
</dbReference>
<dbReference type="InterPro" id="IPR000073">
    <property type="entry name" value="AB_hydrolase_1"/>
</dbReference>
<evidence type="ECO:0000259" key="1">
    <source>
        <dbReference type="Pfam" id="PF00561"/>
    </source>
</evidence>
<keyword evidence="2" id="KW-0378">Hydrolase</keyword>
<dbReference type="GO" id="GO:0016020">
    <property type="term" value="C:membrane"/>
    <property type="evidence" value="ECO:0007669"/>
    <property type="project" value="TreeGrafter"/>
</dbReference>
<sequence length="267" mass="28769">MPMTVIETTVPTRTELDLGGRRLSYVDFGGPGRPLLALHGHVSEGRSFAAVADELGPEWRVIAPDQRGHGDSDRAAEYSREGYLADVVALLHHLDLGSVPVLGHSGGGITAYQLAARHPELVSAVVNEEGPAALPTGPSPLAFVLRMPWTAPTREELVAALGPLTPLVAHRLRELPFGGWRLPFHPQDTVSSEEQVRGDHWADWLGSSCPALLVRGNRFPSLSEELATAMTARRPGTRLVTLETDHFVHEADPVGFAAAVREFLGSL</sequence>
<name>A0AB33K097_9ACTN</name>
<dbReference type="EMBL" id="AP035881">
    <property type="protein sequence ID" value="BFP45348.1"/>
    <property type="molecule type" value="Genomic_DNA"/>
</dbReference>
<reference evidence="2" key="1">
    <citation type="submission" date="2024-07" db="EMBL/GenBank/DDBJ databases">
        <title>Complete genome sequences of cellulolytic bacteria, Kitasatospora sp. CMC57 and Streptomyces sp. CMC78, isolated from Japanese agricultural soil.</title>
        <authorList>
            <person name="Hashimoto T."/>
            <person name="Ito M."/>
            <person name="Iwamoto M."/>
            <person name="Fukahori D."/>
            <person name="Shoda T."/>
            <person name="Sakoda M."/>
            <person name="Morohoshi T."/>
            <person name="Mitsuboshi M."/>
            <person name="Nishizawa T."/>
        </authorList>
    </citation>
    <scope>NUCLEOTIDE SEQUENCE</scope>
    <source>
        <strain evidence="2">CMC57</strain>
    </source>
</reference>
<dbReference type="Pfam" id="PF00561">
    <property type="entry name" value="Abhydrolase_1"/>
    <property type="match status" value="1"/>
</dbReference>
<dbReference type="InterPro" id="IPR029058">
    <property type="entry name" value="AB_hydrolase_fold"/>
</dbReference>
<feature type="domain" description="AB hydrolase-1" evidence="1">
    <location>
        <begin position="34"/>
        <end position="134"/>
    </location>
</feature>
<dbReference type="AlphaFoldDB" id="A0AB33K097"/>
<dbReference type="Gene3D" id="3.40.50.1820">
    <property type="entry name" value="alpha/beta hydrolase"/>
    <property type="match status" value="1"/>
</dbReference>
<protein>
    <submittedName>
        <fullName evidence="2">Alpha/beta hydrolase</fullName>
    </submittedName>
</protein>
<dbReference type="RefSeq" id="WP_407987863.1">
    <property type="nucleotide sequence ID" value="NZ_AP035881.2"/>
</dbReference>
<dbReference type="SUPFAM" id="SSF53474">
    <property type="entry name" value="alpha/beta-Hydrolases"/>
    <property type="match status" value="1"/>
</dbReference>
<dbReference type="PANTHER" id="PTHR43798:SF33">
    <property type="entry name" value="HYDROLASE, PUTATIVE (AFU_ORTHOLOGUE AFUA_2G14860)-RELATED"/>
    <property type="match status" value="1"/>
</dbReference>